<proteinExistence type="predicted"/>
<sequence>QPPRNMSAEDLQCFVEKITEAVKILDVPITSSGGPSAARSHESTSLEDLTDYLEDASHQSSICQRNSWRPLQITEPMLDLIVQKHGIGPSFSELPSCFYTRNLELEEVFGVPFTTSTQGSCHEVLYTLKYPEFKMSDGKWVLRQSGLYHRYNPTTSQSLYVLLNPMPRSQMQERVTAHLRDHAQATLTDPFWLHRLLLSTHLPAWRHYIAAQEKTFLPKANSTFATFIDEPLRLGYDTLSTLVGLQNRFLQVPVFMEHTSELLDELKEWLVDLSGPNPSRENVHLGTELRNHKRHCQAYARSAEYLQRRAQSVAQLLSDTLSFRDQVEAKIQNGSMIQLNKSAVFITALTLLYLPSSFVAVSLSPFWLCGGDLTKNPESSRDFNGLDLCRRIGGSDVHHDDVLLLATEERRGAIQVPCTQSPCYCRLGANTLRKHDAPLDQSRQCRRRTEGIADMTAAR</sequence>
<dbReference type="Proteomes" id="UP001392437">
    <property type="component" value="Unassembled WGS sequence"/>
</dbReference>
<keyword evidence="2" id="KW-1185">Reference proteome</keyword>
<dbReference type="EMBL" id="JAQQWP010000006">
    <property type="protein sequence ID" value="KAK8115136.1"/>
    <property type="molecule type" value="Genomic_DNA"/>
</dbReference>
<reference evidence="1 2" key="1">
    <citation type="submission" date="2023-01" db="EMBL/GenBank/DDBJ databases">
        <title>Analysis of 21 Apiospora genomes using comparative genomics revels a genus with tremendous synthesis potential of carbohydrate active enzymes and secondary metabolites.</title>
        <authorList>
            <person name="Sorensen T."/>
        </authorList>
    </citation>
    <scope>NUCLEOTIDE SEQUENCE [LARGE SCALE GENOMIC DNA]</scope>
    <source>
        <strain evidence="1 2">CBS 117206</strain>
    </source>
</reference>
<protein>
    <submittedName>
        <fullName evidence="1">Uncharacterized protein</fullName>
    </submittedName>
</protein>
<name>A0AAW0QXL6_9PEZI</name>
<evidence type="ECO:0000313" key="1">
    <source>
        <dbReference type="EMBL" id="KAK8115136.1"/>
    </source>
</evidence>
<organism evidence="1 2">
    <name type="scientific">Apiospora kogelbergensis</name>
    <dbReference type="NCBI Taxonomy" id="1337665"/>
    <lineage>
        <taxon>Eukaryota</taxon>
        <taxon>Fungi</taxon>
        <taxon>Dikarya</taxon>
        <taxon>Ascomycota</taxon>
        <taxon>Pezizomycotina</taxon>
        <taxon>Sordariomycetes</taxon>
        <taxon>Xylariomycetidae</taxon>
        <taxon>Amphisphaeriales</taxon>
        <taxon>Apiosporaceae</taxon>
        <taxon>Apiospora</taxon>
    </lineage>
</organism>
<comment type="caution">
    <text evidence="1">The sequence shown here is derived from an EMBL/GenBank/DDBJ whole genome shotgun (WGS) entry which is preliminary data.</text>
</comment>
<gene>
    <name evidence="1" type="ORF">PG999_007205</name>
</gene>
<dbReference type="AlphaFoldDB" id="A0AAW0QXL6"/>
<evidence type="ECO:0000313" key="2">
    <source>
        <dbReference type="Proteomes" id="UP001392437"/>
    </source>
</evidence>
<accession>A0AAW0QXL6</accession>
<feature type="non-terminal residue" evidence="1">
    <location>
        <position position="1"/>
    </location>
</feature>